<proteinExistence type="predicted"/>
<reference evidence="2" key="1">
    <citation type="submission" date="2016-08" db="EMBL/GenBank/DDBJ databases">
        <authorList>
            <person name="Varghese N."/>
            <person name="Submissions Spin"/>
        </authorList>
    </citation>
    <scope>NUCLEOTIDE SEQUENCE [LARGE SCALE GENOMIC DNA]</scope>
    <source>
        <strain evidence="2">ERR11</strain>
    </source>
</reference>
<dbReference type="EMBL" id="FMAI01000005">
    <property type="protein sequence ID" value="SCB31900.1"/>
    <property type="molecule type" value="Genomic_DNA"/>
</dbReference>
<keyword evidence="2" id="KW-1185">Reference proteome</keyword>
<accession>A0A1C3VVW4</accession>
<protein>
    <submittedName>
        <fullName evidence="1">Uncharacterized protein</fullName>
    </submittedName>
</protein>
<dbReference type="AlphaFoldDB" id="A0A1C3VVW4"/>
<organism evidence="1 2">
    <name type="scientific">Bradyrhizobium shewense</name>
    <dbReference type="NCBI Taxonomy" id="1761772"/>
    <lineage>
        <taxon>Bacteria</taxon>
        <taxon>Pseudomonadati</taxon>
        <taxon>Pseudomonadota</taxon>
        <taxon>Alphaproteobacteria</taxon>
        <taxon>Hyphomicrobiales</taxon>
        <taxon>Nitrobacteraceae</taxon>
        <taxon>Bradyrhizobium</taxon>
    </lineage>
</organism>
<evidence type="ECO:0000313" key="1">
    <source>
        <dbReference type="EMBL" id="SCB31900.1"/>
    </source>
</evidence>
<evidence type="ECO:0000313" key="2">
    <source>
        <dbReference type="Proteomes" id="UP000199184"/>
    </source>
</evidence>
<sequence>MRSRQWLSGDASRQPSKKPKIIRRYDLTLVGRLRLSIWQAVVSGLATGRPVR</sequence>
<dbReference type="Proteomes" id="UP000199184">
    <property type="component" value="Unassembled WGS sequence"/>
</dbReference>
<gene>
    <name evidence="1" type="ORF">GA0061098_1005339</name>
</gene>
<name>A0A1C3VVW4_9BRAD</name>